<feature type="transmembrane region" description="Helical" evidence="6">
    <location>
        <begin position="54"/>
        <end position="75"/>
    </location>
</feature>
<dbReference type="CDD" id="cd13124">
    <property type="entry name" value="MATE_SpoVB_like"/>
    <property type="match status" value="1"/>
</dbReference>
<accession>A0ABU9VCL4</accession>
<keyword evidence="3 6" id="KW-0812">Transmembrane</keyword>
<feature type="transmembrane region" description="Helical" evidence="6">
    <location>
        <begin position="358"/>
        <end position="376"/>
    </location>
</feature>
<evidence type="ECO:0000256" key="4">
    <source>
        <dbReference type="ARBA" id="ARBA00022989"/>
    </source>
</evidence>
<feature type="transmembrane region" description="Helical" evidence="6">
    <location>
        <begin position="388"/>
        <end position="408"/>
    </location>
</feature>
<dbReference type="InterPro" id="IPR050833">
    <property type="entry name" value="Poly_Biosynth_Transport"/>
</dbReference>
<protein>
    <submittedName>
        <fullName evidence="7">Polysaccharide biosynthesis protein</fullName>
    </submittedName>
</protein>
<feature type="transmembrane region" description="Helical" evidence="6">
    <location>
        <begin position="12"/>
        <end position="34"/>
    </location>
</feature>
<keyword evidence="8" id="KW-1185">Reference proteome</keyword>
<feature type="transmembrane region" description="Helical" evidence="6">
    <location>
        <begin position="490"/>
        <end position="513"/>
    </location>
</feature>
<feature type="transmembrane region" description="Helical" evidence="6">
    <location>
        <begin position="233"/>
        <end position="254"/>
    </location>
</feature>
<dbReference type="Proteomes" id="UP001418796">
    <property type="component" value="Unassembled WGS sequence"/>
</dbReference>
<dbReference type="InterPro" id="IPR002797">
    <property type="entry name" value="Polysacc_synth"/>
</dbReference>
<proteinExistence type="predicted"/>
<comment type="subcellular location">
    <subcellularLocation>
        <location evidence="1">Cell membrane</location>
        <topology evidence="1">Multi-pass membrane protein</topology>
    </subcellularLocation>
</comment>
<dbReference type="PANTHER" id="PTHR30250">
    <property type="entry name" value="PST FAMILY PREDICTED COLANIC ACID TRANSPORTER"/>
    <property type="match status" value="1"/>
</dbReference>
<comment type="caution">
    <text evidence="7">The sequence shown here is derived from an EMBL/GenBank/DDBJ whole genome shotgun (WGS) entry which is preliminary data.</text>
</comment>
<evidence type="ECO:0000256" key="1">
    <source>
        <dbReference type="ARBA" id="ARBA00004651"/>
    </source>
</evidence>
<evidence type="ECO:0000313" key="7">
    <source>
        <dbReference type="EMBL" id="MEN0641639.1"/>
    </source>
</evidence>
<feature type="transmembrane region" description="Helical" evidence="6">
    <location>
        <begin position="160"/>
        <end position="182"/>
    </location>
</feature>
<evidence type="ECO:0000256" key="3">
    <source>
        <dbReference type="ARBA" id="ARBA00022692"/>
    </source>
</evidence>
<feature type="transmembrane region" description="Helical" evidence="6">
    <location>
        <begin position="414"/>
        <end position="435"/>
    </location>
</feature>
<feature type="transmembrane region" description="Helical" evidence="6">
    <location>
        <begin position="447"/>
        <end position="470"/>
    </location>
</feature>
<feature type="transmembrane region" description="Helical" evidence="6">
    <location>
        <begin position="188"/>
        <end position="207"/>
    </location>
</feature>
<sequence>MNRKGNQKTSFLGGAVLLSIAAIITKIISAGYRIPFQNMAGDLGFYVYQQVYPFYGFMTIISLYGFPLVLSRQLAENPKKQQATTGFYFVGLLFFSLVTCVGMLVLAPWLAILMGDPALTGVLRVTGLSFLFVPFLSVARGATQGQHDMLPTAISNVGEQLGRVTAILLITYLLMNASANAYQLGTGAIYGSLFGSLTGVILLFMFLHKRGIALGINELRHVSFKQMTSQVSLLLGQSVFICINALILILFQFVDVFSMIHLLQSFGLSEGESYELKGIYDRGQPLIQLGTILATTLALALVPAMSEARARGVKLAVLQYQDMSLRLAFLIGGAATIGLVIIMEPLNHMLFTDIEGAGFLRVLVLSIAPAAVYLTAAAVLQGHGRIRVPVVILGIGLGLKTLANIALIPSYGATGAAIATTIAFTTMAGLGMIAIKRAAGKVILHVTPYMALATTLTALAVVTSVCYGFMARWTEIGIGQSRMHDAGLALMLSGIGGLVVLVCLLILPVFTASEWDQIPKIKKIRGFFIRRKE</sequence>
<dbReference type="Pfam" id="PF01943">
    <property type="entry name" value="Polysacc_synt"/>
    <property type="match status" value="1"/>
</dbReference>
<feature type="transmembrane region" description="Helical" evidence="6">
    <location>
        <begin position="87"/>
        <end position="112"/>
    </location>
</feature>
<keyword evidence="2" id="KW-1003">Cell membrane</keyword>
<name>A0ABU9VCL4_9BACI</name>
<feature type="transmembrane region" description="Helical" evidence="6">
    <location>
        <begin position="327"/>
        <end position="346"/>
    </location>
</feature>
<keyword evidence="5 6" id="KW-0472">Membrane</keyword>
<reference evidence="7 8" key="1">
    <citation type="submission" date="2024-03" db="EMBL/GenBank/DDBJ databases">
        <title>Bacilli Hybrid Assemblies.</title>
        <authorList>
            <person name="Kovac J."/>
        </authorList>
    </citation>
    <scope>NUCLEOTIDE SEQUENCE [LARGE SCALE GENOMIC DNA]</scope>
    <source>
        <strain evidence="7 8">FSL R7-0666</strain>
    </source>
</reference>
<gene>
    <name evidence="7" type="ORF">MKY91_00390</name>
</gene>
<dbReference type="RefSeq" id="WP_343128893.1">
    <property type="nucleotide sequence ID" value="NZ_JBCITK010000001.1"/>
</dbReference>
<evidence type="ECO:0000256" key="2">
    <source>
        <dbReference type="ARBA" id="ARBA00022475"/>
    </source>
</evidence>
<feature type="transmembrane region" description="Helical" evidence="6">
    <location>
        <begin position="286"/>
        <end position="306"/>
    </location>
</feature>
<evidence type="ECO:0000256" key="5">
    <source>
        <dbReference type="ARBA" id="ARBA00023136"/>
    </source>
</evidence>
<organism evidence="7 8">
    <name type="scientific">Alkalicoccobacillus gibsonii</name>
    <dbReference type="NCBI Taxonomy" id="79881"/>
    <lineage>
        <taxon>Bacteria</taxon>
        <taxon>Bacillati</taxon>
        <taxon>Bacillota</taxon>
        <taxon>Bacilli</taxon>
        <taxon>Bacillales</taxon>
        <taxon>Bacillaceae</taxon>
        <taxon>Alkalicoccobacillus</taxon>
    </lineage>
</organism>
<dbReference type="PANTHER" id="PTHR30250:SF29">
    <property type="entry name" value="POLYSACCHARIDE BIOSYNTHESIS PROTEIN C-TERMINAL DOMAIN-CONTAINING PROTEIN"/>
    <property type="match status" value="1"/>
</dbReference>
<keyword evidence="4 6" id="KW-1133">Transmembrane helix</keyword>
<dbReference type="InterPro" id="IPR024923">
    <property type="entry name" value="PG_synth_SpoVB"/>
</dbReference>
<dbReference type="EMBL" id="JBCITK010000001">
    <property type="protein sequence ID" value="MEN0641639.1"/>
    <property type="molecule type" value="Genomic_DNA"/>
</dbReference>
<evidence type="ECO:0000256" key="6">
    <source>
        <dbReference type="SAM" id="Phobius"/>
    </source>
</evidence>
<evidence type="ECO:0000313" key="8">
    <source>
        <dbReference type="Proteomes" id="UP001418796"/>
    </source>
</evidence>
<feature type="transmembrane region" description="Helical" evidence="6">
    <location>
        <begin position="118"/>
        <end position="139"/>
    </location>
</feature>